<keyword evidence="12" id="KW-1185">Reference proteome</keyword>
<dbReference type="GO" id="GO:0043093">
    <property type="term" value="P:FtsZ-dependent cytokinesis"/>
    <property type="evidence" value="ECO:0007669"/>
    <property type="project" value="TreeGrafter"/>
</dbReference>
<sequence>MSQKNDTKVTIGDETYTLSGKESPEYLQRVALYINNKMGEVKASASARNMGGKLQSVLLAINIADDLFKAKETVHDLEKELERCRRELEEYIEIFDQKNQ</sequence>
<feature type="coiled-coil region" evidence="10">
    <location>
        <begin position="67"/>
        <end position="94"/>
    </location>
</feature>
<keyword evidence="5" id="KW-0717">Septation</keyword>
<dbReference type="SUPFAM" id="SSF102829">
    <property type="entry name" value="Cell division protein ZapA-like"/>
    <property type="match status" value="1"/>
</dbReference>
<dbReference type="GO" id="GO:0005829">
    <property type="term" value="C:cytosol"/>
    <property type="evidence" value="ECO:0007669"/>
    <property type="project" value="TreeGrafter"/>
</dbReference>
<dbReference type="GO" id="GO:0032153">
    <property type="term" value="C:cell division site"/>
    <property type="evidence" value="ECO:0007669"/>
    <property type="project" value="TreeGrafter"/>
</dbReference>
<accession>A0A7X5HXQ5</accession>
<dbReference type="GO" id="GO:0030428">
    <property type="term" value="C:cell septum"/>
    <property type="evidence" value="ECO:0007669"/>
    <property type="project" value="TreeGrafter"/>
</dbReference>
<evidence type="ECO:0000313" key="12">
    <source>
        <dbReference type="Proteomes" id="UP000461585"/>
    </source>
</evidence>
<evidence type="ECO:0000313" key="11">
    <source>
        <dbReference type="EMBL" id="NDL68441.1"/>
    </source>
</evidence>
<evidence type="ECO:0000256" key="8">
    <source>
        <dbReference type="ARBA" id="ARBA00026068"/>
    </source>
</evidence>
<dbReference type="AlphaFoldDB" id="A0A7X5HXQ5"/>
<dbReference type="Gene3D" id="6.10.250.790">
    <property type="match status" value="1"/>
</dbReference>
<evidence type="ECO:0000256" key="6">
    <source>
        <dbReference type="ARBA" id="ARBA00023306"/>
    </source>
</evidence>
<dbReference type="Proteomes" id="UP000461585">
    <property type="component" value="Unassembled WGS sequence"/>
</dbReference>
<dbReference type="Pfam" id="PF05164">
    <property type="entry name" value="ZapA"/>
    <property type="match status" value="1"/>
</dbReference>
<evidence type="ECO:0000256" key="4">
    <source>
        <dbReference type="ARBA" id="ARBA00022618"/>
    </source>
</evidence>
<reference evidence="11 12" key="1">
    <citation type="submission" date="2020-01" db="EMBL/GenBank/DDBJ databases">
        <title>Anaeroalcalibacter tamaniensis gen. nov., sp. nov., moderately halophilic strictly anaerobic fermenter bacterium from mud volcano of Taman peninsula.</title>
        <authorList>
            <person name="Frolova A."/>
            <person name="Merkel A.Y."/>
            <person name="Slobodkin A.I."/>
        </authorList>
    </citation>
    <scope>NUCLEOTIDE SEQUENCE [LARGE SCALE GENOMIC DNA]</scope>
    <source>
        <strain evidence="11 12">F-3ap</strain>
    </source>
</reference>
<dbReference type="GO" id="GO:0000921">
    <property type="term" value="P:septin ring assembly"/>
    <property type="evidence" value="ECO:0007669"/>
    <property type="project" value="TreeGrafter"/>
</dbReference>
<evidence type="ECO:0000256" key="2">
    <source>
        <dbReference type="ARBA" id="ARBA00015195"/>
    </source>
</evidence>
<dbReference type="EMBL" id="JAAEEH010000040">
    <property type="protein sequence ID" value="NDL68441.1"/>
    <property type="molecule type" value="Genomic_DNA"/>
</dbReference>
<dbReference type="PANTHER" id="PTHR34981">
    <property type="entry name" value="CELL DIVISION PROTEIN ZAPA"/>
    <property type="match status" value="1"/>
</dbReference>
<keyword evidence="6" id="KW-0131">Cell cycle</keyword>
<evidence type="ECO:0000256" key="7">
    <source>
        <dbReference type="ARBA" id="ARBA00024910"/>
    </source>
</evidence>
<protein>
    <recommendedName>
        <fullName evidence="2">Cell division protein ZapA</fullName>
    </recommendedName>
    <alternativeName>
        <fullName evidence="9">Z ring-associated protein ZapA</fullName>
    </alternativeName>
</protein>
<keyword evidence="10" id="KW-0175">Coiled coil</keyword>
<evidence type="ECO:0000256" key="5">
    <source>
        <dbReference type="ARBA" id="ARBA00023210"/>
    </source>
</evidence>
<evidence type="ECO:0000256" key="3">
    <source>
        <dbReference type="ARBA" id="ARBA00022490"/>
    </source>
</evidence>
<organism evidence="11 12">
    <name type="scientific">Anaerotalea alkaliphila</name>
    <dbReference type="NCBI Taxonomy" id="2662126"/>
    <lineage>
        <taxon>Bacteria</taxon>
        <taxon>Bacillati</taxon>
        <taxon>Bacillota</taxon>
        <taxon>Clostridia</taxon>
        <taxon>Eubacteriales</taxon>
        <taxon>Anaerotalea</taxon>
    </lineage>
</organism>
<evidence type="ECO:0000256" key="9">
    <source>
        <dbReference type="ARBA" id="ARBA00033158"/>
    </source>
</evidence>
<comment type="subcellular location">
    <subcellularLocation>
        <location evidence="1">Cytoplasm</location>
    </subcellularLocation>
</comment>
<dbReference type="InterPro" id="IPR036192">
    <property type="entry name" value="Cell_div_ZapA-like_sf"/>
</dbReference>
<name>A0A7X5HXQ5_9FIRM</name>
<keyword evidence="4 11" id="KW-0132">Cell division</keyword>
<dbReference type="GO" id="GO:0000917">
    <property type="term" value="P:division septum assembly"/>
    <property type="evidence" value="ECO:0007669"/>
    <property type="project" value="UniProtKB-KW"/>
</dbReference>
<gene>
    <name evidence="11" type="ORF">GXN74_11890</name>
</gene>
<comment type="function">
    <text evidence="7">Activator of cell division through the inhibition of FtsZ GTPase activity, therefore promoting FtsZ assembly into bundles of protofilaments necessary for the formation of the division Z ring. It is recruited early at mid-cell but it is not essential for cell division.</text>
</comment>
<comment type="subunit">
    <text evidence="8">Homodimer. Interacts with FtsZ.</text>
</comment>
<dbReference type="RefSeq" id="WP_162371165.1">
    <property type="nucleotide sequence ID" value="NZ_JAAEEH010000040.1"/>
</dbReference>
<proteinExistence type="predicted"/>
<dbReference type="InterPro" id="IPR007838">
    <property type="entry name" value="Cell_div_ZapA-like"/>
</dbReference>
<evidence type="ECO:0000256" key="10">
    <source>
        <dbReference type="SAM" id="Coils"/>
    </source>
</evidence>
<dbReference type="InterPro" id="IPR053712">
    <property type="entry name" value="Bac_CellDiv_Activator"/>
</dbReference>
<keyword evidence="3" id="KW-0963">Cytoplasm</keyword>
<comment type="caution">
    <text evidence="11">The sequence shown here is derived from an EMBL/GenBank/DDBJ whole genome shotgun (WGS) entry which is preliminary data.</text>
</comment>
<evidence type="ECO:0000256" key="1">
    <source>
        <dbReference type="ARBA" id="ARBA00004496"/>
    </source>
</evidence>
<dbReference type="PANTHER" id="PTHR34981:SF1">
    <property type="entry name" value="CELL DIVISION PROTEIN ZAPA"/>
    <property type="match status" value="1"/>
</dbReference>